<evidence type="ECO:0000313" key="2">
    <source>
        <dbReference type="EMBL" id="GFH80153.1"/>
    </source>
</evidence>
<dbReference type="GeneID" id="95072142"/>
<dbReference type="EMBL" id="BLLO01000025">
    <property type="protein sequence ID" value="GFH80153.1"/>
    <property type="molecule type" value="Genomic_DNA"/>
</dbReference>
<reference evidence="2 4" key="2">
    <citation type="submission" date="2020-02" db="EMBL/GenBank/DDBJ databases">
        <title>Whole genome shotgun sequence of Streptomyces gougerotii NBRC 13043.</title>
        <authorList>
            <person name="Ichikawa N."/>
            <person name="Komaki H."/>
            <person name="Tamura T."/>
        </authorList>
    </citation>
    <scope>NUCLEOTIDE SEQUENCE [LARGE SCALE GENOMIC DNA]</scope>
    <source>
        <strain evidence="2 4">NBRC 13043</strain>
    </source>
</reference>
<gene>
    <name evidence="3" type="ORF">GCM10010227_34200</name>
    <name evidence="2" type="ORF">Sgou_48230</name>
</gene>
<evidence type="ECO:0000259" key="1">
    <source>
        <dbReference type="Pfam" id="PF18739"/>
    </source>
</evidence>
<evidence type="ECO:0000313" key="5">
    <source>
        <dbReference type="Proteomes" id="UP000660975"/>
    </source>
</evidence>
<proteinExistence type="predicted"/>
<evidence type="ECO:0000313" key="3">
    <source>
        <dbReference type="EMBL" id="GGU77193.1"/>
    </source>
</evidence>
<dbReference type="InterPro" id="IPR041229">
    <property type="entry name" value="HEPN_Apea"/>
</dbReference>
<protein>
    <recommendedName>
        <fullName evidence="1">Apea-like HEPN domain-containing protein</fullName>
    </recommendedName>
</protein>
<reference evidence="3" key="1">
    <citation type="journal article" date="2014" name="Int. J. Syst. Evol. Microbiol.">
        <title>Complete genome sequence of Corynebacterium casei LMG S-19264T (=DSM 44701T), isolated from a smear-ripened cheese.</title>
        <authorList>
            <consortium name="US DOE Joint Genome Institute (JGI-PGF)"/>
            <person name="Walter F."/>
            <person name="Albersmeier A."/>
            <person name="Kalinowski J."/>
            <person name="Ruckert C."/>
        </authorList>
    </citation>
    <scope>NUCLEOTIDE SEQUENCE</scope>
    <source>
        <strain evidence="3">JCM 4136</strain>
    </source>
</reference>
<dbReference type="RefSeq" id="WP_202854043.1">
    <property type="nucleotide sequence ID" value="NZ_BLLO01000025.1"/>
</dbReference>
<dbReference type="EMBL" id="BMSC01000010">
    <property type="protein sequence ID" value="GGU77193.1"/>
    <property type="molecule type" value="Genomic_DNA"/>
</dbReference>
<comment type="caution">
    <text evidence="3">The sequence shown here is derived from an EMBL/GenBank/DDBJ whole genome shotgun (WGS) entry which is preliminary data.</text>
</comment>
<dbReference type="Pfam" id="PF18739">
    <property type="entry name" value="HEPN_Apea"/>
    <property type="match status" value="1"/>
</dbReference>
<reference evidence="3" key="3">
    <citation type="submission" date="2020-09" db="EMBL/GenBank/DDBJ databases">
        <authorList>
            <person name="Sun Q."/>
            <person name="Ohkuma M."/>
        </authorList>
    </citation>
    <scope>NUCLEOTIDE SEQUENCE</scope>
    <source>
        <strain evidence="3">JCM 4136</strain>
    </source>
</reference>
<feature type="domain" description="Apea-like HEPN" evidence="1">
    <location>
        <begin position="13"/>
        <end position="66"/>
    </location>
</feature>
<dbReference type="AlphaFoldDB" id="A0A8H9HMQ9"/>
<accession>A0A8H9HMQ9</accession>
<evidence type="ECO:0000313" key="4">
    <source>
        <dbReference type="Proteomes" id="UP000480804"/>
    </source>
</evidence>
<dbReference type="Proteomes" id="UP000480804">
    <property type="component" value="Unassembled WGS sequence"/>
</dbReference>
<sequence length="94" mass="10201">MADPSSPVVIPGDVARWARRATRARNDLAHEGRAPSHRDEELIAVVEVTTAVVILNLLHELGLPADRQREIAREHPQLKATSRAAHAYLGTPGG</sequence>
<dbReference type="Proteomes" id="UP000660975">
    <property type="component" value="Unassembled WGS sequence"/>
</dbReference>
<keyword evidence="4" id="KW-1185">Reference proteome</keyword>
<organism evidence="3 5">
    <name type="scientific">Streptomyces gougerotii</name>
    <dbReference type="NCBI Taxonomy" id="53448"/>
    <lineage>
        <taxon>Bacteria</taxon>
        <taxon>Bacillati</taxon>
        <taxon>Actinomycetota</taxon>
        <taxon>Actinomycetes</taxon>
        <taxon>Kitasatosporales</taxon>
        <taxon>Streptomycetaceae</taxon>
        <taxon>Streptomyces</taxon>
        <taxon>Streptomyces diastaticus group</taxon>
    </lineage>
</organism>
<name>A0A8H9HMQ9_9ACTN</name>